<organism evidence="1 2">
    <name type="scientific">Nicotiana tabacum</name>
    <name type="common">Common tobacco</name>
    <dbReference type="NCBI Taxonomy" id="4097"/>
    <lineage>
        <taxon>Eukaryota</taxon>
        <taxon>Viridiplantae</taxon>
        <taxon>Streptophyta</taxon>
        <taxon>Embryophyta</taxon>
        <taxon>Tracheophyta</taxon>
        <taxon>Spermatophyta</taxon>
        <taxon>Magnoliopsida</taxon>
        <taxon>eudicotyledons</taxon>
        <taxon>Gunneridae</taxon>
        <taxon>Pentapetalae</taxon>
        <taxon>asterids</taxon>
        <taxon>lamiids</taxon>
        <taxon>Solanales</taxon>
        <taxon>Solanaceae</taxon>
        <taxon>Nicotianoideae</taxon>
        <taxon>Nicotianeae</taxon>
        <taxon>Nicotiana</taxon>
    </lineage>
</organism>
<dbReference type="RefSeq" id="XP_075099992.1">
    <property type="nucleotide sequence ID" value="XM_075243891.1"/>
</dbReference>
<reference evidence="1" key="1">
    <citation type="journal article" date="2014" name="Nat. Commun.">
        <title>The tobacco genome sequence and its comparison with those of tomato and potato.</title>
        <authorList>
            <person name="Sierro N."/>
            <person name="Battey J.N."/>
            <person name="Ouadi S."/>
            <person name="Bakaher N."/>
            <person name="Bovet L."/>
            <person name="Willig A."/>
            <person name="Goepfert S."/>
            <person name="Peitsch M.C."/>
            <person name="Ivanov N.V."/>
        </authorList>
    </citation>
    <scope>NUCLEOTIDE SEQUENCE [LARGE SCALE GENOMIC DNA]</scope>
</reference>
<accession>A0AC58TRZ3</accession>
<keyword evidence="1" id="KW-1185">Reference proteome</keyword>
<protein>
    <submittedName>
        <fullName evidence="2">Uncharacterized protein LOC142176385</fullName>
    </submittedName>
</protein>
<gene>
    <name evidence="2" type="primary">LOC142176385</name>
</gene>
<evidence type="ECO:0000313" key="2">
    <source>
        <dbReference type="RefSeq" id="XP_075099992.1"/>
    </source>
</evidence>
<evidence type="ECO:0000313" key="1">
    <source>
        <dbReference type="Proteomes" id="UP000790787"/>
    </source>
</evidence>
<dbReference type="Proteomes" id="UP000790787">
    <property type="component" value="Chromosome 3"/>
</dbReference>
<reference evidence="2" key="2">
    <citation type="submission" date="2025-08" db="UniProtKB">
        <authorList>
            <consortium name="RefSeq"/>
        </authorList>
    </citation>
    <scope>IDENTIFICATION</scope>
    <source>
        <tissue evidence="2">Leaf</tissue>
    </source>
</reference>
<proteinExistence type="predicted"/>
<sequence length="251" mass="29435">MEIGTKIRRKKRFVRGRSRIRYGAFSKDKAQELEGRLSAMGAWKNSRGMSFMWSTMADYISKAAREVLGVSSGCFGHHKGNWRWNKVVQGKVETKKAVYLKLVGSTNEEERRENSEKYKVARKETKLVVTEAKTAAFAHMYEEYVDNSGDKMLFRLAKARERKSRDLDQVRCIKDEDGRVLMGEDQIKQRWQTYFHKLLNEERDLDIVLRKFSRVTVNRYYRRIKVDEVVEAMRKMSKGRATGPDDIPVEF</sequence>
<name>A0AC58TRZ3_TOBAC</name>